<evidence type="ECO:0000256" key="7">
    <source>
        <dbReference type="ARBA" id="ARBA00022777"/>
    </source>
</evidence>
<dbReference type="SUPFAM" id="SSF53613">
    <property type="entry name" value="Ribokinase-like"/>
    <property type="match status" value="1"/>
</dbReference>
<comment type="function">
    <text evidence="12">Catalyzes the phosphorylation of ribose at O-5 in a reaction requiring ATP and magnesium. The resulting D-ribose-5-phosphate can then be used either for sythesis of nucleotides, histidine, and tryptophan, or as a component of the pentose phosphate pathway.</text>
</comment>
<dbReference type="GO" id="GO:0004747">
    <property type="term" value="F:ribokinase activity"/>
    <property type="evidence" value="ECO:0007669"/>
    <property type="project" value="UniProtKB-UniRule"/>
</dbReference>
<organism evidence="14 15">
    <name type="scientific">[Clostridium] celerecrescens 18A</name>
    <dbReference type="NCBI Taxonomy" id="1286362"/>
    <lineage>
        <taxon>Bacteria</taxon>
        <taxon>Bacillati</taxon>
        <taxon>Bacillota</taxon>
        <taxon>Clostridia</taxon>
        <taxon>Lachnospirales</taxon>
        <taxon>Lachnospiraceae</taxon>
        <taxon>Lacrimispora</taxon>
    </lineage>
</organism>
<dbReference type="Gene3D" id="3.40.1190.20">
    <property type="match status" value="1"/>
</dbReference>
<feature type="binding site" evidence="12">
    <location>
        <position position="243"/>
    </location>
    <ligand>
        <name>substrate</name>
    </ligand>
</feature>
<evidence type="ECO:0000256" key="10">
    <source>
        <dbReference type="ARBA" id="ARBA00022958"/>
    </source>
</evidence>
<evidence type="ECO:0000256" key="5">
    <source>
        <dbReference type="ARBA" id="ARBA00022723"/>
    </source>
</evidence>
<comment type="subcellular location">
    <subcellularLocation>
        <location evidence="12">Cytoplasm</location>
    </subcellularLocation>
</comment>
<evidence type="ECO:0000256" key="4">
    <source>
        <dbReference type="ARBA" id="ARBA00022679"/>
    </source>
</evidence>
<dbReference type="UniPathway" id="UPA00916">
    <property type="reaction ID" value="UER00889"/>
</dbReference>
<keyword evidence="11 12" id="KW-0119">Carbohydrate metabolism</keyword>
<dbReference type="InterPro" id="IPR002173">
    <property type="entry name" value="Carboh/pur_kinase_PfkB_CS"/>
</dbReference>
<dbReference type="InterPro" id="IPR011877">
    <property type="entry name" value="Ribokinase"/>
</dbReference>
<evidence type="ECO:0000256" key="3">
    <source>
        <dbReference type="ARBA" id="ARBA00016943"/>
    </source>
</evidence>
<dbReference type="HAMAP" id="MF_01987">
    <property type="entry name" value="Ribokinase"/>
    <property type="match status" value="1"/>
</dbReference>
<dbReference type="EC" id="2.7.1.15" evidence="2 12"/>
<dbReference type="PRINTS" id="PR00990">
    <property type="entry name" value="RIBOKINASE"/>
</dbReference>
<dbReference type="GO" id="GO:0046872">
    <property type="term" value="F:metal ion binding"/>
    <property type="evidence" value="ECO:0007669"/>
    <property type="project" value="UniProtKB-KW"/>
</dbReference>
<dbReference type="RefSeq" id="WP_100306098.1">
    <property type="nucleotide sequence ID" value="NZ_PGET01000001.1"/>
</dbReference>
<feature type="binding site" evidence="12">
    <location>
        <begin position="38"/>
        <end position="42"/>
    </location>
    <ligand>
        <name>substrate</name>
    </ligand>
</feature>
<feature type="binding site" evidence="12">
    <location>
        <position position="138"/>
    </location>
    <ligand>
        <name>substrate</name>
    </ligand>
</feature>
<dbReference type="OrthoDB" id="9775849at2"/>
<keyword evidence="8 12" id="KW-0067">ATP-binding</keyword>
<dbReference type="InterPro" id="IPR029056">
    <property type="entry name" value="Ribokinase-like"/>
</dbReference>
<dbReference type="Pfam" id="PF00294">
    <property type="entry name" value="PfkB"/>
    <property type="match status" value="1"/>
</dbReference>
<dbReference type="PANTHER" id="PTHR10584:SF166">
    <property type="entry name" value="RIBOKINASE"/>
    <property type="match status" value="1"/>
</dbReference>
<dbReference type="Proteomes" id="UP000231092">
    <property type="component" value="Unassembled WGS sequence"/>
</dbReference>
<dbReference type="AlphaFoldDB" id="A0A2M8Z8I1"/>
<feature type="domain" description="Carbohydrate kinase PfkB" evidence="13">
    <location>
        <begin position="5"/>
        <end position="285"/>
    </location>
</feature>
<evidence type="ECO:0000256" key="2">
    <source>
        <dbReference type="ARBA" id="ARBA00012035"/>
    </source>
</evidence>
<dbReference type="PROSITE" id="PS00584">
    <property type="entry name" value="PFKB_KINASES_2"/>
    <property type="match status" value="1"/>
</dbReference>
<keyword evidence="9 12" id="KW-0460">Magnesium</keyword>
<dbReference type="GO" id="GO:0019303">
    <property type="term" value="P:D-ribose catabolic process"/>
    <property type="evidence" value="ECO:0007669"/>
    <property type="project" value="UniProtKB-UniRule"/>
</dbReference>
<feature type="binding site" evidence="12">
    <location>
        <position position="278"/>
    </location>
    <ligand>
        <name>K(+)</name>
        <dbReference type="ChEBI" id="CHEBI:29103"/>
    </ligand>
</feature>
<name>A0A2M8Z8I1_9FIRM</name>
<dbReference type="CDD" id="cd01174">
    <property type="entry name" value="ribokinase"/>
    <property type="match status" value="1"/>
</dbReference>
<evidence type="ECO:0000256" key="1">
    <source>
        <dbReference type="ARBA" id="ARBA00005380"/>
    </source>
</evidence>
<evidence type="ECO:0000313" key="14">
    <source>
        <dbReference type="EMBL" id="PJJ29758.1"/>
    </source>
</evidence>
<feature type="binding site" evidence="12">
    <location>
        <begin position="242"/>
        <end position="243"/>
    </location>
    <ligand>
        <name>ATP</name>
        <dbReference type="ChEBI" id="CHEBI:30616"/>
    </ligand>
</feature>
<proteinExistence type="inferred from homology"/>
<dbReference type="EMBL" id="PGET01000001">
    <property type="protein sequence ID" value="PJJ29758.1"/>
    <property type="molecule type" value="Genomic_DNA"/>
</dbReference>
<keyword evidence="12" id="KW-0963">Cytoplasm</keyword>
<comment type="catalytic activity">
    <reaction evidence="12">
        <text>D-ribose + ATP = D-ribose 5-phosphate + ADP + H(+)</text>
        <dbReference type="Rhea" id="RHEA:13697"/>
        <dbReference type="ChEBI" id="CHEBI:15378"/>
        <dbReference type="ChEBI" id="CHEBI:30616"/>
        <dbReference type="ChEBI" id="CHEBI:47013"/>
        <dbReference type="ChEBI" id="CHEBI:78346"/>
        <dbReference type="ChEBI" id="CHEBI:456216"/>
        <dbReference type="EC" id="2.7.1.15"/>
    </reaction>
</comment>
<keyword evidence="7 12" id="KW-0418">Kinase</keyword>
<evidence type="ECO:0000256" key="8">
    <source>
        <dbReference type="ARBA" id="ARBA00022840"/>
    </source>
</evidence>
<comment type="caution">
    <text evidence="12">Lacks conserved residue(s) required for the propagation of feature annotation.</text>
</comment>
<comment type="activity regulation">
    <text evidence="12">Activated by a monovalent cation that binds near, but not in, the active site. The most likely occupant of the site in vivo is potassium. Ion binding induces a conformational change that may alter substrate affinity.</text>
</comment>
<dbReference type="GO" id="GO:0005829">
    <property type="term" value="C:cytosol"/>
    <property type="evidence" value="ECO:0007669"/>
    <property type="project" value="TreeGrafter"/>
</dbReference>
<reference evidence="14 15" key="1">
    <citation type="submission" date="2017-11" db="EMBL/GenBank/DDBJ databases">
        <title>Understudied soil microbes with underappreciated capabilities: Untangling the Clostridium saccharolyticum group.</title>
        <authorList>
            <person name="Leschine S."/>
        </authorList>
    </citation>
    <scope>NUCLEOTIDE SEQUENCE [LARGE SCALE GENOMIC DNA]</scope>
    <source>
        <strain evidence="14 15">18A</strain>
    </source>
</reference>
<protein>
    <recommendedName>
        <fullName evidence="3 12">Ribokinase</fullName>
        <shortName evidence="12">RK</shortName>
        <ecNumber evidence="2 12">2.7.1.15</ecNumber>
    </recommendedName>
</protein>
<dbReference type="PANTHER" id="PTHR10584">
    <property type="entry name" value="SUGAR KINASE"/>
    <property type="match status" value="1"/>
</dbReference>
<feature type="binding site" evidence="12">
    <location>
        <begin position="10"/>
        <end position="12"/>
    </location>
    <ligand>
        <name>substrate</name>
    </ligand>
</feature>
<evidence type="ECO:0000256" key="6">
    <source>
        <dbReference type="ARBA" id="ARBA00022741"/>
    </source>
</evidence>
<feature type="binding site" evidence="12">
    <location>
        <position position="237"/>
    </location>
    <ligand>
        <name>K(+)</name>
        <dbReference type="ChEBI" id="CHEBI:29103"/>
    </ligand>
</feature>
<feature type="binding site" evidence="12">
    <location>
        <position position="239"/>
    </location>
    <ligand>
        <name>K(+)</name>
        <dbReference type="ChEBI" id="CHEBI:29103"/>
    </ligand>
</feature>
<comment type="similarity">
    <text evidence="12">Belongs to the carbohydrate kinase PfkB family. Ribokinase subfamily.</text>
</comment>
<comment type="similarity">
    <text evidence="1">Belongs to the carbohydrate kinase pfkB family.</text>
</comment>
<accession>A0A2M8Z8I1</accession>
<keyword evidence="4 12" id="KW-0808">Transferase</keyword>
<evidence type="ECO:0000256" key="11">
    <source>
        <dbReference type="ARBA" id="ARBA00023277"/>
    </source>
</evidence>
<feature type="binding site" evidence="12">
    <location>
        <begin position="210"/>
        <end position="215"/>
    </location>
    <ligand>
        <name>ATP</name>
        <dbReference type="ChEBI" id="CHEBI:30616"/>
    </ligand>
</feature>
<feature type="active site" description="Proton acceptor" evidence="12">
    <location>
        <position position="243"/>
    </location>
</feature>
<feature type="binding site" evidence="12">
    <location>
        <position position="182"/>
    </location>
    <ligand>
        <name>ATP</name>
        <dbReference type="ChEBI" id="CHEBI:30616"/>
    </ligand>
</feature>
<keyword evidence="6 12" id="KW-0547">Nucleotide-binding</keyword>
<keyword evidence="5 12" id="KW-0479">Metal-binding</keyword>
<feature type="binding site" evidence="12">
    <location>
        <position position="273"/>
    </location>
    <ligand>
        <name>K(+)</name>
        <dbReference type="ChEBI" id="CHEBI:29103"/>
    </ligand>
</feature>
<gene>
    <name evidence="12" type="primary">rbsK</name>
    <name evidence="14" type="ORF">H171_3315</name>
</gene>
<dbReference type="InterPro" id="IPR002139">
    <property type="entry name" value="Ribo/fructo_kinase"/>
</dbReference>
<dbReference type="NCBIfam" id="TIGR02152">
    <property type="entry name" value="D_ribokin_bact"/>
    <property type="match status" value="1"/>
</dbReference>
<evidence type="ECO:0000256" key="9">
    <source>
        <dbReference type="ARBA" id="ARBA00022842"/>
    </source>
</evidence>
<dbReference type="GO" id="GO:0005524">
    <property type="term" value="F:ATP binding"/>
    <property type="evidence" value="ECO:0007669"/>
    <property type="project" value="UniProtKB-UniRule"/>
</dbReference>
<evidence type="ECO:0000256" key="12">
    <source>
        <dbReference type="HAMAP-Rule" id="MF_01987"/>
    </source>
</evidence>
<comment type="caution">
    <text evidence="14">The sequence shown here is derived from an EMBL/GenBank/DDBJ whole genome shotgun (WGS) entry which is preliminary data.</text>
</comment>
<comment type="pathway">
    <text evidence="12">Carbohydrate metabolism; D-ribose degradation; D-ribose 5-phosphate from beta-D-ribopyranose: step 2/2.</text>
</comment>
<keyword evidence="10 12" id="KW-0630">Potassium</keyword>
<dbReference type="InterPro" id="IPR011611">
    <property type="entry name" value="PfkB_dom"/>
</dbReference>
<evidence type="ECO:0000259" key="13">
    <source>
        <dbReference type="Pfam" id="PF00294"/>
    </source>
</evidence>
<feature type="binding site" evidence="12">
    <location>
        <position position="276"/>
    </location>
    <ligand>
        <name>K(+)</name>
        <dbReference type="ChEBI" id="CHEBI:29103"/>
    </ligand>
</feature>
<sequence>MRIGVVGSINMDMTVTAQRIPGKGETITGDTISYIPGGKGANQAVAAARLGADVTMFGCVGSDDHGKVLIENLKNEGIHTDYIKVRENQVTGLAVITVAESDNCIIVLAGANNTVDIEYIDGIKEKLLTCDIVLLQQEILQETVEYVIGLCANHGVKVILNPAPAREIKRELVELVDYITPNEHEARIIFGDMADTKSLLRQYPEKLIITQGEKGVIYLNHEKEAVALPARKSNVVDTTGAGDTFNGAFAVALGLYDNMETALTFAVLASGLSVERFGAQGGMPKLKDVIRELEGQSGSCNAGDSYGIGGKP</sequence>
<evidence type="ECO:0000313" key="15">
    <source>
        <dbReference type="Proteomes" id="UP000231092"/>
    </source>
</evidence>
<comment type="subunit">
    <text evidence="12">Homodimer.</text>
</comment>
<comment type="cofactor">
    <cofactor evidence="12">
        <name>Mg(2+)</name>
        <dbReference type="ChEBI" id="CHEBI:18420"/>
    </cofactor>
    <text evidence="12">Requires a divalent cation, most likely magnesium in vivo, as an electrophilic catalyst to aid phosphoryl group transfer. It is the chelate of the metal and the nucleotide that is the actual substrate.</text>
</comment>